<dbReference type="InterPro" id="IPR045851">
    <property type="entry name" value="AMP-bd_C_sf"/>
</dbReference>
<dbReference type="InterPro" id="IPR000873">
    <property type="entry name" value="AMP-dep_synth/lig_dom"/>
</dbReference>
<dbReference type="InterPro" id="IPR005914">
    <property type="entry name" value="Acac_CoA_synth"/>
</dbReference>
<dbReference type="EMBL" id="JAGMUU010000017">
    <property type="protein sequence ID" value="KAH7134494.1"/>
    <property type="molecule type" value="Genomic_DNA"/>
</dbReference>
<dbReference type="AlphaFoldDB" id="A0A9P9IXR9"/>
<sequence>MSFHQKRPIWEPRDVTETNVAKFTAYVNDKHGLHLQTYHDLHRWSVGGESFQVFWRDAYEWLQIAPGEPDNRDPVMSEKDSTSRLLFPPPQFFPSEMMNIAELLLRNNNDEAIAIHFAREGAPGIERVTWRNLKDRVREARDAMINSNIGPGDVVAAVVSNSVDAIVLCLATLSLGAVWSSSSPDLGPDGIKDRYIQVNPKIIFADDGYIYAGKLVKLGSRIEQWSQSFGQGNSKLNDIVIIPYCNIDTSAFQIHRQCTYGSFLQRGTGHGLDFTMLPFSHPAFILYSSGTTGKPKCIVHSAGGVALKVKTDMILQHDIRKQDIVFQFTTTSWVMWVLNLVNLSSGAGMLLYDGSPFHPTPTVLLKLAEEVGVSVFGTSPRYLSELRSRLIVPRTMFNLSNLRVVTSTGSVLSADMYEWFYHTAFPPEAQLISMSGGTDIAGCFVGGTPILPVYSGEIQVKALGMAVDIFDSIQEGPSSIETTGTSGELVCTLPFPSQPLKFYGQDGEKQYQSSYFDRFGPKVWCQGDVIQCFKDTWGLVMLGRSDGVLNPSGVRFGSAEIYAVVDKFPAIADSICVGQKRECDNDERVMLFVKMKDGSCFTDDLVKVLKGAIREAHTSRHVPQFIFEVPDIPYTINGKKCELAVKHVVCRRKVTISATVANPDALKSYSQFGDLPPDVLNLNHKL</sequence>
<dbReference type="PANTHER" id="PTHR42921:SF4">
    <property type="entry name" value="ACETOACETYL-COA SYNTHASE (AFU_ORTHOLOGUE AFUA_8G04770)"/>
    <property type="match status" value="1"/>
</dbReference>
<evidence type="ECO:0000259" key="2">
    <source>
        <dbReference type="Pfam" id="PF13193"/>
    </source>
</evidence>
<dbReference type="NCBIfam" id="TIGR01217">
    <property type="entry name" value="ac_ac_CoA_syn"/>
    <property type="match status" value="1"/>
</dbReference>
<protein>
    <submittedName>
        <fullName evidence="3">Acetoacetyl-synthase</fullName>
    </submittedName>
</protein>
<dbReference type="Gene3D" id="3.40.50.12780">
    <property type="entry name" value="N-terminal domain of ligase-like"/>
    <property type="match status" value="1"/>
</dbReference>
<evidence type="ECO:0000313" key="4">
    <source>
        <dbReference type="Proteomes" id="UP000717696"/>
    </source>
</evidence>
<dbReference type="SUPFAM" id="SSF56801">
    <property type="entry name" value="Acetyl-CoA synthetase-like"/>
    <property type="match status" value="1"/>
</dbReference>
<accession>A0A9P9IXR9</accession>
<dbReference type="InterPro" id="IPR020845">
    <property type="entry name" value="AMP-binding_CS"/>
</dbReference>
<dbReference type="PROSITE" id="PS00455">
    <property type="entry name" value="AMP_BINDING"/>
    <property type="match status" value="1"/>
</dbReference>
<gene>
    <name evidence="3" type="ORF">B0J13DRAFT_560536</name>
</gene>
<dbReference type="NCBIfam" id="NF002937">
    <property type="entry name" value="PRK03584.1"/>
    <property type="match status" value="1"/>
</dbReference>
<organism evidence="3 4">
    <name type="scientific">Dactylonectria estremocensis</name>
    <dbReference type="NCBI Taxonomy" id="1079267"/>
    <lineage>
        <taxon>Eukaryota</taxon>
        <taxon>Fungi</taxon>
        <taxon>Dikarya</taxon>
        <taxon>Ascomycota</taxon>
        <taxon>Pezizomycotina</taxon>
        <taxon>Sordariomycetes</taxon>
        <taxon>Hypocreomycetidae</taxon>
        <taxon>Hypocreales</taxon>
        <taxon>Nectriaceae</taxon>
        <taxon>Dactylonectria</taxon>
    </lineage>
</organism>
<dbReference type="OrthoDB" id="10253869at2759"/>
<keyword evidence="4" id="KW-1185">Reference proteome</keyword>
<dbReference type="PANTHER" id="PTHR42921">
    <property type="entry name" value="ACETOACETYL-COA SYNTHETASE"/>
    <property type="match status" value="1"/>
</dbReference>
<dbReference type="InterPro" id="IPR042099">
    <property type="entry name" value="ANL_N_sf"/>
</dbReference>
<dbReference type="Pfam" id="PF13193">
    <property type="entry name" value="AMP-binding_C"/>
    <property type="match status" value="1"/>
</dbReference>
<dbReference type="Proteomes" id="UP000717696">
    <property type="component" value="Unassembled WGS sequence"/>
</dbReference>
<evidence type="ECO:0000313" key="3">
    <source>
        <dbReference type="EMBL" id="KAH7134494.1"/>
    </source>
</evidence>
<reference evidence="3" key="1">
    <citation type="journal article" date="2021" name="Nat. Commun.">
        <title>Genetic determinants of endophytism in the Arabidopsis root mycobiome.</title>
        <authorList>
            <person name="Mesny F."/>
            <person name="Miyauchi S."/>
            <person name="Thiergart T."/>
            <person name="Pickel B."/>
            <person name="Atanasova L."/>
            <person name="Karlsson M."/>
            <person name="Huettel B."/>
            <person name="Barry K.W."/>
            <person name="Haridas S."/>
            <person name="Chen C."/>
            <person name="Bauer D."/>
            <person name="Andreopoulos W."/>
            <person name="Pangilinan J."/>
            <person name="LaButti K."/>
            <person name="Riley R."/>
            <person name="Lipzen A."/>
            <person name="Clum A."/>
            <person name="Drula E."/>
            <person name="Henrissat B."/>
            <person name="Kohler A."/>
            <person name="Grigoriev I.V."/>
            <person name="Martin F.M."/>
            <person name="Hacquard S."/>
        </authorList>
    </citation>
    <scope>NUCLEOTIDE SEQUENCE</scope>
    <source>
        <strain evidence="3">MPI-CAGE-AT-0021</strain>
    </source>
</reference>
<dbReference type="Pfam" id="PF00501">
    <property type="entry name" value="AMP-binding"/>
    <property type="match status" value="1"/>
</dbReference>
<dbReference type="InterPro" id="IPR025110">
    <property type="entry name" value="AMP-bd_C"/>
</dbReference>
<feature type="domain" description="AMP-binding enzyme C-terminal" evidence="2">
    <location>
        <begin position="563"/>
        <end position="639"/>
    </location>
</feature>
<evidence type="ECO:0000259" key="1">
    <source>
        <dbReference type="Pfam" id="PF00501"/>
    </source>
</evidence>
<proteinExistence type="predicted"/>
<dbReference type="GO" id="GO:0006629">
    <property type="term" value="P:lipid metabolic process"/>
    <property type="evidence" value="ECO:0007669"/>
    <property type="project" value="InterPro"/>
</dbReference>
<dbReference type="GO" id="GO:0030729">
    <property type="term" value="F:acetoacetate-CoA ligase activity"/>
    <property type="evidence" value="ECO:0007669"/>
    <property type="project" value="InterPro"/>
</dbReference>
<dbReference type="Gene3D" id="3.30.300.30">
    <property type="match status" value="1"/>
</dbReference>
<feature type="domain" description="AMP-dependent synthetase/ligase" evidence="1">
    <location>
        <begin position="111"/>
        <end position="490"/>
    </location>
</feature>
<name>A0A9P9IXR9_9HYPO</name>
<comment type="caution">
    <text evidence="3">The sequence shown here is derived from an EMBL/GenBank/DDBJ whole genome shotgun (WGS) entry which is preliminary data.</text>
</comment>